<dbReference type="EMBL" id="CAACVJ010000293">
    <property type="protein sequence ID" value="VEP15723.1"/>
    <property type="molecule type" value="Genomic_DNA"/>
</dbReference>
<dbReference type="InterPro" id="IPR051620">
    <property type="entry name" value="ORF904-like_C"/>
</dbReference>
<evidence type="ECO:0000256" key="1">
    <source>
        <dbReference type="ARBA" id="ARBA00022741"/>
    </source>
</evidence>
<sequence>MQLPRDYTVVEAGWTKIDTWMNEATKGNSEYKELLLCFAAAVLRGRNDLQKFLHLIGGGGSGKSTFTTLLTALVGESNTATMNLGELEDKHEIARIFGKRLVVLPDQDKAPKKMSNFKRLTGQDRLSGRRLFENGFEYVFGGLTVVTSNFPIFHTNLGSWLTRRVSMIPFDYQCPNHKKRDLMKEFEGELGAFTSYLLSIPETRIEAVLKGIGDRSLSTTVWESQIRSEGLAAWVNEWVIQDSTGSVPIGSNAGEWKVGEDYDATCSTLYGSYALYCQQTKRSAKSPQNFSCELLELTNRTLGWLTEKARVKISGKTVRVIKGLKLRERSDTQLTVEEILEGSMSGDNRSDNQGDNQGDNPKPSSNKGSELGDNLYSNFEVGGCSRLESISNRPVESTNINLSDNCDGAYKGRRQPPTTAPHNLTTVTLPDSVENKNTSNNSSQVVTPVTIPIQQKVSAVPEVVTFAVTSVVPSEINWKTYPYNSNDTYTLLNRANKVKERVLDCSTKNDLIKLLADNKASEPEINWLRENYLSISEKQQLTLIENSTQGNLFKGPEPTPRGEIVEYRLSEIIESIDHEMKRLGWSKEQGRQYLMERYNKKSRLHLTDEELLEFWDYLKNLDKKGDGRVDS</sequence>
<keyword evidence="8" id="KW-1185">Reference proteome</keyword>
<dbReference type="InterPro" id="IPR014015">
    <property type="entry name" value="Helicase_SF3_DNA-vir"/>
</dbReference>
<dbReference type="Proteomes" id="UP000320055">
    <property type="component" value="Unassembled WGS sequence"/>
</dbReference>
<gene>
    <name evidence="7" type="ORF">H1P_3620006</name>
</gene>
<evidence type="ECO:0000313" key="7">
    <source>
        <dbReference type="EMBL" id="VEP15723.1"/>
    </source>
</evidence>
<dbReference type="AlphaFoldDB" id="A0A563VWU2"/>
<dbReference type="OrthoDB" id="505390at2"/>
<dbReference type="Gene3D" id="3.40.50.300">
    <property type="entry name" value="P-loop containing nucleotide triphosphate hydrolases"/>
    <property type="match status" value="1"/>
</dbReference>
<dbReference type="InterPro" id="IPR045455">
    <property type="entry name" value="NrS-1_pol-like_helicase"/>
</dbReference>
<dbReference type="InterPro" id="IPR002048">
    <property type="entry name" value="EF_hand_dom"/>
</dbReference>
<dbReference type="Pfam" id="PF19263">
    <property type="entry name" value="DUF5906"/>
    <property type="match status" value="1"/>
</dbReference>
<evidence type="ECO:0000313" key="8">
    <source>
        <dbReference type="Proteomes" id="UP000320055"/>
    </source>
</evidence>
<dbReference type="GO" id="GO:0005524">
    <property type="term" value="F:ATP binding"/>
    <property type="evidence" value="ECO:0007669"/>
    <property type="project" value="UniProtKB-KW"/>
</dbReference>
<evidence type="ECO:0000256" key="3">
    <source>
        <dbReference type="ARBA" id="ARBA00022840"/>
    </source>
</evidence>
<feature type="domain" description="SF3 helicase" evidence="6">
    <location>
        <begin position="30"/>
        <end position="183"/>
    </location>
</feature>
<keyword evidence="2" id="KW-0378">Hydrolase</keyword>
<organism evidence="7 8">
    <name type="scientific">Hyella patelloides LEGE 07179</name>
    <dbReference type="NCBI Taxonomy" id="945734"/>
    <lineage>
        <taxon>Bacteria</taxon>
        <taxon>Bacillati</taxon>
        <taxon>Cyanobacteriota</taxon>
        <taxon>Cyanophyceae</taxon>
        <taxon>Pleurocapsales</taxon>
        <taxon>Hyellaceae</taxon>
        <taxon>Hyella</taxon>
    </lineage>
</organism>
<dbReference type="PROSITE" id="PS51206">
    <property type="entry name" value="SF3_HELICASE_1"/>
    <property type="match status" value="1"/>
</dbReference>
<name>A0A563VWU2_9CYAN</name>
<feature type="compositionally biased region" description="Polar residues" evidence="4">
    <location>
        <begin position="345"/>
        <end position="368"/>
    </location>
</feature>
<evidence type="ECO:0000259" key="6">
    <source>
        <dbReference type="PROSITE" id="PS51206"/>
    </source>
</evidence>
<dbReference type="RefSeq" id="WP_144874503.1">
    <property type="nucleotide sequence ID" value="NZ_LR214098.1"/>
</dbReference>
<dbReference type="GO" id="GO:0005509">
    <property type="term" value="F:calcium ion binding"/>
    <property type="evidence" value="ECO:0007669"/>
    <property type="project" value="InterPro"/>
</dbReference>
<evidence type="ECO:0000259" key="5">
    <source>
        <dbReference type="PROSITE" id="PS50222"/>
    </source>
</evidence>
<evidence type="ECO:0000256" key="2">
    <source>
        <dbReference type="ARBA" id="ARBA00022801"/>
    </source>
</evidence>
<protein>
    <submittedName>
        <fullName evidence="7">Phage/plasmid primase, P4 family, C-terminal domain</fullName>
    </submittedName>
</protein>
<dbReference type="PROSITE" id="PS50222">
    <property type="entry name" value="EF_HAND_2"/>
    <property type="match status" value="1"/>
</dbReference>
<dbReference type="PANTHER" id="PTHR35372">
    <property type="entry name" value="ATP BINDING PROTEIN-RELATED"/>
    <property type="match status" value="1"/>
</dbReference>
<keyword evidence="1" id="KW-0547">Nucleotide-binding</keyword>
<dbReference type="GO" id="GO:0016787">
    <property type="term" value="F:hydrolase activity"/>
    <property type="evidence" value="ECO:0007669"/>
    <property type="project" value="UniProtKB-KW"/>
</dbReference>
<dbReference type="PANTHER" id="PTHR35372:SF2">
    <property type="entry name" value="SF3 HELICASE DOMAIN-CONTAINING PROTEIN"/>
    <property type="match status" value="1"/>
</dbReference>
<evidence type="ECO:0000256" key="4">
    <source>
        <dbReference type="SAM" id="MobiDB-lite"/>
    </source>
</evidence>
<keyword evidence="3" id="KW-0067">ATP-binding</keyword>
<reference evidence="7 8" key="1">
    <citation type="submission" date="2019-01" db="EMBL/GenBank/DDBJ databases">
        <authorList>
            <person name="Brito A."/>
        </authorList>
    </citation>
    <scope>NUCLEOTIDE SEQUENCE [LARGE SCALE GENOMIC DNA]</scope>
    <source>
        <strain evidence="7">1</strain>
    </source>
</reference>
<accession>A0A563VWU2</accession>
<feature type="domain" description="EF-hand" evidence="5">
    <location>
        <begin position="609"/>
        <end position="631"/>
    </location>
</feature>
<dbReference type="SUPFAM" id="SSF52540">
    <property type="entry name" value="P-loop containing nucleoside triphosphate hydrolases"/>
    <property type="match status" value="1"/>
</dbReference>
<proteinExistence type="predicted"/>
<feature type="region of interest" description="Disordered" evidence="4">
    <location>
        <begin position="341"/>
        <end position="373"/>
    </location>
</feature>
<dbReference type="InterPro" id="IPR027417">
    <property type="entry name" value="P-loop_NTPase"/>
</dbReference>